<evidence type="ECO:0000313" key="2">
    <source>
        <dbReference type="EMBL" id="PHU36682.1"/>
    </source>
</evidence>
<feature type="transmembrane region" description="Helical" evidence="1">
    <location>
        <begin position="87"/>
        <end position="106"/>
    </location>
</feature>
<accession>A0A2G3E071</accession>
<keyword evidence="1" id="KW-0812">Transmembrane</keyword>
<name>A0A2G3E071_9FIRM</name>
<organism evidence="2 3">
    <name type="scientific">Agathobacter ruminis</name>
    <dbReference type="NCBI Taxonomy" id="1712665"/>
    <lineage>
        <taxon>Bacteria</taxon>
        <taxon>Bacillati</taxon>
        <taxon>Bacillota</taxon>
        <taxon>Clostridia</taxon>
        <taxon>Lachnospirales</taxon>
        <taxon>Lachnospiraceae</taxon>
        <taxon>Agathobacter</taxon>
    </lineage>
</organism>
<sequence>MQTSESFRLSALLSFSGGLQDAYTYNLRGHVFANAQTGNVVLMSQNFMQGQVMSGLQYMSPLLAFALGIFVAEQVENRFKNEKSVHWRQIILVIEMIALLAVGFMAPSTNMIANMMVSFACAMQVQTFRKVHGYGYASTMCIGNLRSGTESFSCYLREHDRAALRKALHFFGIILVFAIGAGVGGVLSLHLGLHTIWISVAILFAVALMMFREEH</sequence>
<protein>
    <submittedName>
        <fullName evidence="2">DUF1275 domain-containing protein</fullName>
    </submittedName>
</protein>
<keyword evidence="1" id="KW-1133">Transmembrane helix</keyword>
<evidence type="ECO:0000256" key="1">
    <source>
        <dbReference type="SAM" id="Phobius"/>
    </source>
</evidence>
<feature type="transmembrane region" description="Helical" evidence="1">
    <location>
        <begin position="167"/>
        <end position="187"/>
    </location>
</feature>
<keyword evidence="1" id="KW-0472">Membrane</keyword>
<dbReference type="EMBL" id="PDYG01000128">
    <property type="protein sequence ID" value="PHU36682.1"/>
    <property type="molecule type" value="Genomic_DNA"/>
</dbReference>
<keyword evidence="3" id="KW-1185">Reference proteome</keyword>
<feature type="transmembrane region" description="Helical" evidence="1">
    <location>
        <begin position="193"/>
        <end position="211"/>
    </location>
</feature>
<comment type="caution">
    <text evidence="2">The sequence shown here is derived from an EMBL/GenBank/DDBJ whole genome shotgun (WGS) entry which is preliminary data.</text>
</comment>
<dbReference type="PANTHER" id="PTHR37314">
    <property type="entry name" value="SLR0142 PROTEIN"/>
    <property type="match status" value="1"/>
</dbReference>
<reference evidence="2 3" key="1">
    <citation type="submission" date="2017-10" db="EMBL/GenBank/DDBJ databases">
        <title>Resolving the taxonomy of Roseburia spp., Eubacterium rectale and Agathobacter spp. through phylogenomic analysis.</title>
        <authorList>
            <person name="Sheridan P.O."/>
            <person name="Walker A.W."/>
            <person name="Duncan S.H."/>
            <person name="Scott K.P."/>
            <person name="Toole P.W.O."/>
            <person name="Luis P."/>
            <person name="Flint H.J."/>
        </authorList>
    </citation>
    <scope>NUCLEOTIDE SEQUENCE [LARGE SCALE GENOMIC DNA]</scope>
    <source>
        <strain evidence="2 3">JK623</strain>
    </source>
</reference>
<dbReference type="PANTHER" id="PTHR37314:SF4">
    <property type="entry name" value="UPF0700 TRANSMEMBRANE PROTEIN YOAK"/>
    <property type="match status" value="1"/>
</dbReference>
<dbReference type="Proteomes" id="UP000224563">
    <property type="component" value="Unassembled WGS sequence"/>
</dbReference>
<dbReference type="RefSeq" id="WP_031542834.1">
    <property type="nucleotide sequence ID" value="NZ_JANSWH010000033.1"/>
</dbReference>
<dbReference type="AlphaFoldDB" id="A0A2G3E071"/>
<feature type="transmembrane region" description="Helical" evidence="1">
    <location>
        <begin position="56"/>
        <end position="75"/>
    </location>
</feature>
<dbReference type="Pfam" id="PF06912">
    <property type="entry name" value="DUF1275"/>
    <property type="match status" value="1"/>
</dbReference>
<proteinExistence type="predicted"/>
<dbReference type="InterPro" id="IPR010699">
    <property type="entry name" value="DUF1275"/>
</dbReference>
<reference evidence="2 3" key="2">
    <citation type="submission" date="2017-10" db="EMBL/GenBank/DDBJ databases">
        <authorList>
            <person name="Banno H."/>
            <person name="Chua N.-H."/>
        </authorList>
    </citation>
    <scope>NUCLEOTIDE SEQUENCE [LARGE SCALE GENOMIC DNA]</scope>
    <source>
        <strain evidence="2 3">JK623</strain>
    </source>
</reference>
<gene>
    <name evidence="2" type="ORF">CSX02_12005</name>
</gene>
<evidence type="ECO:0000313" key="3">
    <source>
        <dbReference type="Proteomes" id="UP000224563"/>
    </source>
</evidence>